<evidence type="ECO:0000259" key="2">
    <source>
        <dbReference type="Pfam" id="PF07978"/>
    </source>
</evidence>
<dbReference type="EMBL" id="AZHX01002059">
    <property type="protein sequence ID" value="ETW97454.1"/>
    <property type="molecule type" value="Genomic_DNA"/>
</dbReference>
<evidence type="ECO:0000313" key="4">
    <source>
        <dbReference type="Proteomes" id="UP000019140"/>
    </source>
</evidence>
<evidence type="ECO:0000313" key="3">
    <source>
        <dbReference type="EMBL" id="ETW97454.1"/>
    </source>
</evidence>
<dbReference type="PANTHER" id="PTHR21017:SF17">
    <property type="entry name" value="PROTEIN NIPSNAP"/>
    <property type="match status" value="1"/>
</dbReference>
<dbReference type="InterPro" id="IPR011008">
    <property type="entry name" value="Dimeric_a/b-barrel"/>
</dbReference>
<evidence type="ECO:0000256" key="1">
    <source>
        <dbReference type="ARBA" id="ARBA00005291"/>
    </source>
</evidence>
<dbReference type="HOGENOM" id="CLU_085919_1_0_7"/>
<dbReference type="PANTHER" id="PTHR21017">
    <property type="entry name" value="NIPSNAP-RELATED"/>
    <property type="match status" value="1"/>
</dbReference>
<feature type="domain" description="NIPSNAP" evidence="2">
    <location>
        <begin position="109"/>
        <end position="203"/>
    </location>
</feature>
<comment type="caution">
    <text evidence="3">The sequence shown here is derived from an EMBL/GenBank/DDBJ whole genome shotgun (WGS) entry which is preliminary data.</text>
</comment>
<dbReference type="InterPro" id="IPR051557">
    <property type="entry name" value="NipSnap_domain"/>
</dbReference>
<dbReference type="InterPro" id="IPR012577">
    <property type="entry name" value="NIPSNAP"/>
</dbReference>
<proteinExistence type="inferred from homology"/>
<dbReference type="Pfam" id="PF07978">
    <property type="entry name" value="NIPSNAP"/>
    <property type="match status" value="2"/>
</dbReference>
<dbReference type="Proteomes" id="UP000019140">
    <property type="component" value="Unassembled WGS sequence"/>
</dbReference>
<dbReference type="Gene3D" id="3.30.70.100">
    <property type="match status" value="2"/>
</dbReference>
<dbReference type="SUPFAM" id="SSF54909">
    <property type="entry name" value="Dimeric alpha+beta barrel"/>
    <property type="match status" value="2"/>
</dbReference>
<organism evidence="3 4">
    <name type="scientific">Candidatus Entotheonella gemina</name>
    <dbReference type="NCBI Taxonomy" id="1429439"/>
    <lineage>
        <taxon>Bacteria</taxon>
        <taxon>Pseudomonadati</taxon>
        <taxon>Nitrospinota/Tectimicrobiota group</taxon>
        <taxon>Candidatus Tectimicrobiota</taxon>
        <taxon>Candidatus Entotheonellia</taxon>
        <taxon>Candidatus Entotheonellales</taxon>
        <taxon>Candidatus Entotheonellaceae</taxon>
        <taxon>Candidatus Entotheonella</taxon>
    </lineage>
</organism>
<sequence>MIYEFRTYDLKPRSVPGWEQAFGEKLPERVKYSPLCGLWHTEGGPLNQVLHVWPYEDAAQRAEIRAKTVADGAWPPQFPEPVILNMNSEILLPAPFMEPLKACKVGPVFELRIYQYEVGAIPKVIDAWGKAIEERVKYSPLVGAWYSEVGDLNRWFHMWAYESFDHRMKVREETRAKGVWPPPGGIAPLNQANKFLLPAACSPIQ</sequence>
<dbReference type="AlphaFoldDB" id="W4LHR4"/>
<protein>
    <recommendedName>
        <fullName evidence="2">NIPSNAP domain-containing protein</fullName>
    </recommendedName>
</protein>
<gene>
    <name evidence="3" type="ORF">ETSY2_44610</name>
</gene>
<keyword evidence="4" id="KW-1185">Reference proteome</keyword>
<name>W4LHR4_9BACT</name>
<accession>W4LHR4</accession>
<feature type="domain" description="NIPSNAP" evidence="2">
    <location>
        <begin position="3"/>
        <end position="96"/>
    </location>
</feature>
<comment type="similarity">
    <text evidence="1">Belongs to the NipSnap family.</text>
</comment>
<reference evidence="3 4" key="1">
    <citation type="journal article" date="2014" name="Nature">
        <title>An environmental bacterial taxon with a large and distinct metabolic repertoire.</title>
        <authorList>
            <person name="Wilson M.C."/>
            <person name="Mori T."/>
            <person name="Ruckert C."/>
            <person name="Uria A.R."/>
            <person name="Helf M.J."/>
            <person name="Takada K."/>
            <person name="Gernert C."/>
            <person name="Steffens U.A."/>
            <person name="Heycke N."/>
            <person name="Schmitt S."/>
            <person name="Rinke C."/>
            <person name="Helfrich E.J."/>
            <person name="Brachmann A.O."/>
            <person name="Gurgui C."/>
            <person name="Wakimoto T."/>
            <person name="Kracht M."/>
            <person name="Crusemann M."/>
            <person name="Hentschel U."/>
            <person name="Abe I."/>
            <person name="Matsunaga S."/>
            <person name="Kalinowski J."/>
            <person name="Takeyama H."/>
            <person name="Piel J."/>
        </authorList>
    </citation>
    <scope>NUCLEOTIDE SEQUENCE [LARGE SCALE GENOMIC DNA]</scope>
    <source>
        <strain evidence="4">TSY2</strain>
    </source>
</reference>